<dbReference type="GO" id="GO:0030170">
    <property type="term" value="F:pyridoxal phosphate binding"/>
    <property type="evidence" value="ECO:0007669"/>
    <property type="project" value="InterPro"/>
</dbReference>
<dbReference type="Gene3D" id="1.10.10.10">
    <property type="entry name" value="Winged helix-like DNA-binding domain superfamily/Winged helix DNA-binding domain"/>
    <property type="match status" value="1"/>
</dbReference>
<dbReference type="Pfam" id="PF00155">
    <property type="entry name" value="Aminotran_1_2"/>
    <property type="match status" value="1"/>
</dbReference>
<evidence type="ECO:0000256" key="4">
    <source>
        <dbReference type="ARBA" id="ARBA00023125"/>
    </source>
</evidence>
<evidence type="ECO:0000256" key="1">
    <source>
        <dbReference type="ARBA" id="ARBA00005384"/>
    </source>
</evidence>
<name>A0A7I9W837_MYCAG</name>
<dbReference type="SUPFAM" id="SSF46785">
    <property type="entry name" value="Winged helix' DNA-binding domain"/>
    <property type="match status" value="1"/>
</dbReference>
<evidence type="ECO:0000313" key="7">
    <source>
        <dbReference type="EMBL" id="GFG53865.1"/>
    </source>
</evidence>
<keyword evidence="4" id="KW-0238">DNA-binding</keyword>
<keyword evidence="5" id="KW-0804">Transcription</keyword>
<dbReference type="Pfam" id="PF00392">
    <property type="entry name" value="GntR"/>
    <property type="match status" value="1"/>
</dbReference>
<evidence type="ECO:0000313" key="8">
    <source>
        <dbReference type="Proteomes" id="UP000465302"/>
    </source>
</evidence>
<dbReference type="GO" id="GO:0003700">
    <property type="term" value="F:DNA-binding transcription factor activity"/>
    <property type="evidence" value="ECO:0007669"/>
    <property type="project" value="InterPro"/>
</dbReference>
<dbReference type="EMBL" id="BLKS01000001">
    <property type="protein sequence ID" value="GFG53865.1"/>
    <property type="molecule type" value="Genomic_DNA"/>
</dbReference>
<dbReference type="PROSITE" id="PS50949">
    <property type="entry name" value="HTH_GNTR"/>
    <property type="match status" value="1"/>
</dbReference>
<evidence type="ECO:0000256" key="5">
    <source>
        <dbReference type="ARBA" id="ARBA00023163"/>
    </source>
</evidence>
<dbReference type="CDD" id="cd00609">
    <property type="entry name" value="AAT_like"/>
    <property type="match status" value="1"/>
</dbReference>
<gene>
    <name evidence="7" type="ORF">MAGR_53060</name>
</gene>
<dbReference type="InterPro" id="IPR015421">
    <property type="entry name" value="PyrdxlP-dep_Trfase_major"/>
</dbReference>
<comment type="similarity">
    <text evidence="1">In the C-terminal section; belongs to the class-I pyridoxal-phosphate-dependent aminotransferase family.</text>
</comment>
<accession>A0A7I9W837</accession>
<dbReference type="InterPro" id="IPR000524">
    <property type="entry name" value="Tscrpt_reg_HTH_GntR"/>
</dbReference>
<dbReference type="Proteomes" id="UP000465302">
    <property type="component" value="Unassembled WGS sequence"/>
</dbReference>
<evidence type="ECO:0000256" key="3">
    <source>
        <dbReference type="ARBA" id="ARBA00023015"/>
    </source>
</evidence>
<organism evidence="7 8">
    <name type="scientific">Mycolicibacterium agri</name>
    <name type="common">Mycobacterium agri</name>
    <dbReference type="NCBI Taxonomy" id="36811"/>
    <lineage>
        <taxon>Bacteria</taxon>
        <taxon>Bacillati</taxon>
        <taxon>Actinomycetota</taxon>
        <taxon>Actinomycetes</taxon>
        <taxon>Mycobacteriales</taxon>
        <taxon>Mycobacteriaceae</taxon>
        <taxon>Mycolicibacterium</taxon>
    </lineage>
</organism>
<dbReference type="AlphaFoldDB" id="A0A7I9W837"/>
<dbReference type="PANTHER" id="PTHR46577">
    <property type="entry name" value="HTH-TYPE TRANSCRIPTIONAL REGULATORY PROTEIN GABR"/>
    <property type="match status" value="1"/>
</dbReference>
<protein>
    <submittedName>
        <fullName evidence="7">GntR family transcriptional regulator</fullName>
    </submittedName>
</protein>
<dbReference type="SUPFAM" id="SSF53383">
    <property type="entry name" value="PLP-dependent transferases"/>
    <property type="match status" value="1"/>
</dbReference>
<proteinExistence type="inferred from homology"/>
<evidence type="ECO:0000256" key="2">
    <source>
        <dbReference type="ARBA" id="ARBA00022898"/>
    </source>
</evidence>
<dbReference type="InterPro" id="IPR051446">
    <property type="entry name" value="HTH_trans_reg/aminotransferase"/>
</dbReference>
<sequence length="468" mass="50603">MTAIVGTTSQTRARSGPELLVELDRNSPEPLHRQLAEGLRTAIRTGRLAPYSRMPSTRVLAADLGVSRRLVVDTYSQLVAEGFLISRHGSGTRVATVEPASAPRDVPSGRRYDVDFLPGSPDLSSFPRTAWLRALRQALAQTDSESFGYVNPQGLHAARAAIADYLRRTRGVQADARHIVLCSGATQAIALLARMLRDDGLPLAMEDPGFWLHRMVLRHNGIEPHPVRVDDEGLDVAALADSGAKAVLTTPAHQSPTGVVLSATRRTGLVEWARAGHLVIEDDYDAEYRYDRAPVGALQGIAPDRVIYIGSTSKTLAPGLRIGWLVVPPQLVGAIRLTKSLADTGSSVMDQLAFTQFLSSGGYDRHLRQMRRRYVARRNALLDALARHLPQATVLGAAAGVHLTVRFPDWYPIADLVRRAAAMRVNVEPLAACYADPATAPPGLLLGYANLTESQIEAGVATLARAAR</sequence>
<dbReference type="InterPro" id="IPR015424">
    <property type="entry name" value="PyrdxlP-dep_Trfase"/>
</dbReference>
<dbReference type="InterPro" id="IPR036390">
    <property type="entry name" value="WH_DNA-bd_sf"/>
</dbReference>
<dbReference type="GO" id="GO:0003677">
    <property type="term" value="F:DNA binding"/>
    <property type="evidence" value="ECO:0007669"/>
    <property type="project" value="UniProtKB-KW"/>
</dbReference>
<dbReference type="CDD" id="cd07377">
    <property type="entry name" value="WHTH_GntR"/>
    <property type="match status" value="1"/>
</dbReference>
<dbReference type="Gene3D" id="3.40.640.10">
    <property type="entry name" value="Type I PLP-dependent aspartate aminotransferase-like (Major domain)"/>
    <property type="match status" value="1"/>
</dbReference>
<evidence type="ECO:0000259" key="6">
    <source>
        <dbReference type="PROSITE" id="PS50949"/>
    </source>
</evidence>
<dbReference type="InterPro" id="IPR036388">
    <property type="entry name" value="WH-like_DNA-bd_sf"/>
</dbReference>
<keyword evidence="3" id="KW-0805">Transcription regulation</keyword>
<feature type="domain" description="HTH gntR-type" evidence="6">
    <location>
        <begin position="29"/>
        <end position="97"/>
    </location>
</feature>
<keyword evidence="2" id="KW-0663">Pyridoxal phosphate</keyword>
<dbReference type="PANTHER" id="PTHR46577:SF1">
    <property type="entry name" value="HTH-TYPE TRANSCRIPTIONAL REGULATORY PROTEIN GABR"/>
    <property type="match status" value="1"/>
</dbReference>
<dbReference type="InterPro" id="IPR004839">
    <property type="entry name" value="Aminotransferase_I/II_large"/>
</dbReference>
<reference evidence="7 8" key="1">
    <citation type="journal article" date="2019" name="Emerg. Microbes Infect.">
        <title>Comprehensive subspecies identification of 175 nontuberculous mycobacteria species based on 7547 genomic profiles.</title>
        <authorList>
            <person name="Matsumoto Y."/>
            <person name="Kinjo T."/>
            <person name="Motooka D."/>
            <person name="Nabeya D."/>
            <person name="Jung N."/>
            <person name="Uechi K."/>
            <person name="Horii T."/>
            <person name="Iida T."/>
            <person name="Fujita J."/>
            <person name="Nakamura S."/>
        </authorList>
    </citation>
    <scope>NUCLEOTIDE SEQUENCE [LARGE SCALE GENOMIC DNA]</scope>
    <source>
        <strain evidence="7 8">JCM 6377</strain>
    </source>
</reference>
<dbReference type="SMART" id="SM00345">
    <property type="entry name" value="HTH_GNTR"/>
    <property type="match status" value="1"/>
</dbReference>
<comment type="caution">
    <text evidence="7">The sequence shown here is derived from an EMBL/GenBank/DDBJ whole genome shotgun (WGS) entry which is preliminary data.</text>
</comment>